<gene>
    <name evidence="1" type="ORF">KDU71_18445</name>
</gene>
<proteinExistence type="predicted"/>
<keyword evidence="2" id="KW-1185">Reference proteome</keyword>
<protein>
    <submittedName>
        <fullName evidence="1">Uncharacterized protein</fullName>
    </submittedName>
</protein>
<reference evidence="1" key="2">
    <citation type="submission" date="2021-04" db="EMBL/GenBank/DDBJ databases">
        <authorList>
            <person name="Zhang T."/>
            <person name="Zhang Y."/>
            <person name="Lu D."/>
            <person name="Zuo D."/>
            <person name="Du Z."/>
        </authorList>
    </citation>
    <scope>NUCLEOTIDE SEQUENCE</scope>
    <source>
        <strain evidence="1">JR1</strain>
    </source>
</reference>
<reference evidence="1" key="1">
    <citation type="journal article" date="2018" name="Int. J. Syst. Evol. Microbiol.">
        <title>Carboxylicivirga sediminis sp. nov., isolated from coastal sediment.</title>
        <authorList>
            <person name="Wang F.Q."/>
            <person name="Ren L.H."/>
            <person name="Zou R.J."/>
            <person name="Sun Y.Z."/>
            <person name="Liu X.J."/>
            <person name="Jiang F."/>
            <person name="Liu L.J."/>
        </authorList>
    </citation>
    <scope>NUCLEOTIDE SEQUENCE</scope>
    <source>
        <strain evidence="1">JR1</strain>
    </source>
</reference>
<organism evidence="1 2">
    <name type="scientific">Carboxylicivirga sediminis</name>
    <dbReference type="NCBI Taxonomy" id="2006564"/>
    <lineage>
        <taxon>Bacteria</taxon>
        <taxon>Pseudomonadati</taxon>
        <taxon>Bacteroidota</taxon>
        <taxon>Bacteroidia</taxon>
        <taxon>Marinilabiliales</taxon>
        <taxon>Marinilabiliaceae</taxon>
        <taxon>Carboxylicivirga</taxon>
    </lineage>
</organism>
<dbReference type="AlphaFoldDB" id="A0A941IY61"/>
<dbReference type="EMBL" id="JAGTAR010000034">
    <property type="protein sequence ID" value="MBR8537556.1"/>
    <property type="molecule type" value="Genomic_DNA"/>
</dbReference>
<name>A0A941IY61_9BACT</name>
<evidence type="ECO:0000313" key="2">
    <source>
        <dbReference type="Proteomes" id="UP000679220"/>
    </source>
</evidence>
<dbReference type="RefSeq" id="WP_212192581.1">
    <property type="nucleotide sequence ID" value="NZ_JAGTAR010000034.1"/>
</dbReference>
<evidence type="ECO:0000313" key="1">
    <source>
        <dbReference type="EMBL" id="MBR8537556.1"/>
    </source>
</evidence>
<comment type="caution">
    <text evidence="1">The sequence shown here is derived from an EMBL/GenBank/DDBJ whole genome shotgun (WGS) entry which is preliminary data.</text>
</comment>
<accession>A0A941IY61</accession>
<sequence>MGNSIFELKHCHLTLQQSTSTVKQLQLTVNKSTATLKQWQLTFKQFLSAVENTDPTVDITHLTFKNTQLTLTGTESAG</sequence>
<dbReference type="Proteomes" id="UP000679220">
    <property type="component" value="Unassembled WGS sequence"/>
</dbReference>